<comment type="similarity">
    <text evidence="8">Belongs to the tRNA(Ile)-lysidine synthase family.</text>
</comment>
<name>A0A6V8SL92_9CLOT</name>
<evidence type="ECO:0000313" key="11">
    <source>
        <dbReference type="Proteomes" id="UP000580568"/>
    </source>
</evidence>
<keyword evidence="2 8" id="KW-0963">Cytoplasm</keyword>
<accession>A0A6V8SL92</accession>
<dbReference type="NCBIfam" id="TIGR02432">
    <property type="entry name" value="lysidine_TilS_N"/>
    <property type="match status" value="1"/>
</dbReference>
<keyword evidence="6 8" id="KW-0067">ATP-binding</keyword>
<dbReference type="InterPro" id="IPR011063">
    <property type="entry name" value="TilS/TtcA_N"/>
</dbReference>
<evidence type="ECO:0000256" key="8">
    <source>
        <dbReference type="HAMAP-Rule" id="MF_01161"/>
    </source>
</evidence>
<evidence type="ECO:0000313" key="10">
    <source>
        <dbReference type="EMBL" id="GFP77947.1"/>
    </source>
</evidence>
<keyword evidence="5 8" id="KW-0547">Nucleotide-binding</keyword>
<dbReference type="HAMAP" id="MF_01161">
    <property type="entry name" value="tRNA_Ile_lys_synt"/>
    <property type="match status" value="1"/>
</dbReference>
<dbReference type="SUPFAM" id="SSF52402">
    <property type="entry name" value="Adenine nucleotide alpha hydrolases-like"/>
    <property type="match status" value="1"/>
</dbReference>
<feature type="domain" description="Lysidine-tRNA(Ile) synthetase C-terminal" evidence="9">
    <location>
        <begin position="389"/>
        <end position="461"/>
    </location>
</feature>
<dbReference type="GO" id="GO:0005524">
    <property type="term" value="F:ATP binding"/>
    <property type="evidence" value="ECO:0007669"/>
    <property type="project" value="UniProtKB-UniRule"/>
</dbReference>
<dbReference type="GO" id="GO:0032267">
    <property type="term" value="F:tRNA(Ile)-lysidine synthase activity"/>
    <property type="evidence" value="ECO:0007669"/>
    <property type="project" value="UniProtKB-EC"/>
</dbReference>
<comment type="catalytic activity">
    <reaction evidence="7 8">
        <text>cytidine(34) in tRNA(Ile2) + L-lysine + ATP = lysidine(34) in tRNA(Ile2) + AMP + diphosphate + H(+)</text>
        <dbReference type="Rhea" id="RHEA:43744"/>
        <dbReference type="Rhea" id="RHEA-COMP:10625"/>
        <dbReference type="Rhea" id="RHEA-COMP:10670"/>
        <dbReference type="ChEBI" id="CHEBI:15378"/>
        <dbReference type="ChEBI" id="CHEBI:30616"/>
        <dbReference type="ChEBI" id="CHEBI:32551"/>
        <dbReference type="ChEBI" id="CHEBI:33019"/>
        <dbReference type="ChEBI" id="CHEBI:82748"/>
        <dbReference type="ChEBI" id="CHEBI:83665"/>
        <dbReference type="ChEBI" id="CHEBI:456215"/>
        <dbReference type="EC" id="6.3.4.19"/>
    </reaction>
</comment>
<comment type="function">
    <text evidence="8">Ligates lysine onto the cytidine present at position 34 of the AUA codon-specific tRNA(Ile) that contains the anticodon CAU, in an ATP-dependent manner. Cytidine is converted to lysidine, thus changing the amino acid specificity of the tRNA from methionine to isoleucine.</text>
</comment>
<dbReference type="GO" id="GO:0006400">
    <property type="term" value="P:tRNA modification"/>
    <property type="evidence" value="ECO:0007669"/>
    <property type="project" value="UniProtKB-UniRule"/>
</dbReference>
<dbReference type="SUPFAM" id="SSF56037">
    <property type="entry name" value="PheT/TilS domain"/>
    <property type="match status" value="1"/>
</dbReference>
<dbReference type="EC" id="6.3.4.19" evidence="8"/>
<dbReference type="SUPFAM" id="SSF82829">
    <property type="entry name" value="MesJ substrate recognition domain-like"/>
    <property type="match status" value="1"/>
</dbReference>
<evidence type="ECO:0000256" key="3">
    <source>
        <dbReference type="ARBA" id="ARBA00022598"/>
    </source>
</evidence>
<dbReference type="EMBL" id="BLZR01000001">
    <property type="protein sequence ID" value="GFP77947.1"/>
    <property type="molecule type" value="Genomic_DNA"/>
</dbReference>
<keyword evidence="11" id="KW-1185">Reference proteome</keyword>
<organism evidence="10 11">
    <name type="scientific">Clostridium fungisolvens</name>
    <dbReference type="NCBI Taxonomy" id="1604897"/>
    <lineage>
        <taxon>Bacteria</taxon>
        <taxon>Bacillati</taxon>
        <taxon>Bacillota</taxon>
        <taxon>Clostridia</taxon>
        <taxon>Eubacteriales</taxon>
        <taxon>Clostridiaceae</taxon>
        <taxon>Clostridium</taxon>
    </lineage>
</organism>
<dbReference type="Pfam" id="PF11734">
    <property type="entry name" value="TilS_C"/>
    <property type="match status" value="1"/>
</dbReference>
<comment type="subcellular location">
    <subcellularLocation>
        <location evidence="1 8">Cytoplasm</location>
    </subcellularLocation>
</comment>
<keyword evidence="3 8" id="KW-0436">Ligase</keyword>
<evidence type="ECO:0000256" key="1">
    <source>
        <dbReference type="ARBA" id="ARBA00004496"/>
    </source>
</evidence>
<comment type="domain">
    <text evidence="8">The N-terminal region contains the highly conserved SGGXDS motif, predicted to be a P-loop motif involved in ATP binding.</text>
</comment>
<dbReference type="InterPro" id="IPR012094">
    <property type="entry name" value="tRNA_Ile_lys_synt"/>
</dbReference>
<proteinExistence type="inferred from homology"/>
<dbReference type="RefSeq" id="WP_183279277.1">
    <property type="nucleotide sequence ID" value="NZ_BLZR01000001.1"/>
</dbReference>
<dbReference type="InterPro" id="IPR012795">
    <property type="entry name" value="tRNA_Ile_lys_synt_N"/>
</dbReference>
<dbReference type="Pfam" id="PF01171">
    <property type="entry name" value="ATP_bind_3"/>
    <property type="match status" value="1"/>
</dbReference>
<evidence type="ECO:0000256" key="7">
    <source>
        <dbReference type="ARBA" id="ARBA00048539"/>
    </source>
</evidence>
<dbReference type="Gene3D" id="3.50.40.10">
    <property type="entry name" value="Phenylalanyl-trna Synthetase, Chain B, domain 3"/>
    <property type="match status" value="1"/>
</dbReference>
<dbReference type="InterPro" id="IPR012796">
    <property type="entry name" value="Lysidine-tRNA-synth_C"/>
</dbReference>
<evidence type="ECO:0000256" key="4">
    <source>
        <dbReference type="ARBA" id="ARBA00022694"/>
    </source>
</evidence>
<dbReference type="AlphaFoldDB" id="A0A6V8SL92"/>
<dbReference type="SMART" id="SM00977">
    <property type="entry name" value="TilS_C"/>
    <property type="match status" value="1"/>
</dbReference>
<protein>
    <recommendedName>
        <fullName evidence="8">tRNA(Ile)-lysidine synthase</fullName>
        <ecNumber evidence="8">6.3.4.19</ecNumber>
    </recommendedName>
    <alternativeName>
        <fullName evidence="8">tRNA(Ile)-2-lysyl-cytidine synthase</fullName>
    </alternativeName>
    <alternativeName>
        <fullName evidence="8">tRNA(Ile)-lysidine synthetase</fullName>
    </alternativeName>
</protein>
<sequence length="467" mass="53912">MNDKVINFIREHHMIKNGDKVLVALSGGPDSVCLLHVLYMMRHELGITLGAAHINHLLRGDDSFEDESYVEKMCSSLGIPCFIKRINIESMAKEKSISSEMAGREARYEFFSQVIKEEGFDKVAIAHNANDQAETILMRVMRGTGIDGLVGIKPIRDEIYIRPILCITREEIEDYCVSNNLNPRIDRTNLESIYSRNKVRLEMIPFIKNNFNKDIVESLNRLALLANIDSEYIDKSSEDMYFKFCKEKAGTIIINKDAFHIHEALLTRLIRKSIFYVSGATYNFEMKHIYDIILLQEGKTGKNINLPNNIVAENSYGDIIISIRKFEECKSIEFIISKQDLDEKIVENLRLNGLMYDVVLQVRQNDTKIDLNSSDLIKYFDYDKIKQKIIIRNRKNGDKIKPLGMTGTKKIKDIFIDNKVPNSLRDEIPLVCFDNHISWVVGLKISDLFKVNKNTKNILQIRFIERE</sequence>
<gene>
    <name evidence="8" type="primary">tilS</name>
    <name evidence="10" type="ORF">bsdtw1_04130</name>
</gene>
<comment type="caution">
    <text evidence="10">The sequence shown here is derived from an EMBL/GenBank/DDBJ whole genome shotgun (WGS) entry which is preliminary data.</text>
</comment>
<reference evidence="10 11" key="1">
    <citation type="submission" date="2020-07" db="EMBL/GenBank/DDBJ databases">
        <title>A new beta-1,3-glucan-decomposing anaerobic bacterium isolated from anoxic soil subjected to biological soil disinfestation.</title>
        <authorList>
            <person name="Ueki A."/>
            <person name="Tonouchi A."/>
        </authorList>
    </citation>
    <scope>NUCLEOTIDE SEQUENCE [LARGE SCALE GENOMIC DNA]</scope>
    <source>
        <strain evidence="10 11">TW1</strain>
    </source>
</reference>
<dbReference type="InterPro" id="IPR020825">
    <property type="entry name" value="Phe-tRNA_synthase-like_B3/B4"/>
</dbReference>
<evidence type="ECO:0000256" key="5">
    <source>
        <dbReference type="ARBA" id="ARBA00022741"/>
    </source>
</evidence>
<dbReference type="Gene3D" id="3.40.50.620">
    <property type="entry name" value="HUPs"/>
    <property type="match status" value="1"/>
</dbReference>
<dbReference type="CDD" id="cd01992">
    <property type="entry name" value="TilS_N"/>
    <property type="match status" value="1"/>
</dbReference>
<dbReference type="GO" id="GO:0005737">
    <property type="term" value="C:cytoplasm"/>
    <property type="evidence" value="ECO:0007669"/>
    <property type="project" value="UniProtKB-SubCell"/>
</dbReference>
<dbReference type="PANTHER" id="PTHR43033:SF1">
    <property type="entry name" value="TRNA(ILE)-LYSIDINE SYNTHASE-RELATED"/>
    <property type="match status" value="1"/>
</dbReference>
<evidence type="ECO:0000256" key="2">
    <source>
        <dbReference type="ARBA" id="ARBA00022490"/>
    </source>
</evidence>
<keyword evidence="4 8" id="KW-0819">tRNA processing</keyword>
<dbReference type="NCBIfam" id="TIGR02433">
    <property type="entry name" value="lysidine_TilS_C"/>
    <property type="match status" value="1"/>
</dbReference>
<feature type="binding site" evidence="8">
    <location>
        <begin position="26"/>
        <end position="31"/>
    </location>
    <ligand>
        <name>ATP</name>
        <dbReference type="ChEBI" id="CHEBI:30616"/>
    </ligand>
</feature>
<dbReference type="InterPro" id="IPR014729">
    <property type="entry name" value="Rossmann-like_a/b/a_fold"/>
</dbReference>
<dbReference type="PANTHER" id="PTHR43033">
    <property type="entry name" value="TRNA(ILE)-LYSIDINE SYNTHASE-RELATED"/>
    <property type="match status" value="1"/>
</dbReference>
<evidence type="ECO:0000256" key="6">
    <source>
        <dbReference type="ARBA" id="ARBA00022840"/>
    </source>
</evidence>
<dbReference type="Proteomes" id="UP000580568">
    <property type="component" value="Unassembled WGS sequence"/>
</dbReference>
<evidence type="ECO:0000259" key="9">
    <source>
        <dbReference type="SMART" id="SM00977"/>
    </source>
</evidence>